<evidence type="ECO:0000259" key="1">
    <source>
        <dbReference type="Pfam" id="PF01926"/>
    </source>
</evidence>
<evidence type="ECO:0000313" key="2">
    <source>
        <dbReference type="EMBL" id="RDB17361.1"/>
    </source>
</evidence>
<dbReference type="OrthoDB" id="2130433at2759"/>
<dbReference type="STRING" id="39966.A0A369J5N4"/>
<sequence>MSNAVPNSLSLAVDIPFKGASKNDTFVLVLGQTGSGKSTFINKAIGEEVATVGHDIDPETTTIRYFVATHPNHSDRRFIFVDTPGFDDPFIEDSEILDRIIKWLKKSCPSRIRLIIVYLLEITQYRNDHMRAGMTPMRLCITGIAENSVLATTKWNLVNQEVGQKREMALSMTYGRLAIQRFTDTRESAWNIANYIPEVNVVKVSHFRRKLSTALQQRPQAGFLSAMFSFLF</sequence>
<name>A0A369J5N4_HYPMA</name>
<dbReference type="InterPro" id="IPR006073">
    <property type="entry name" value="GTP-bd"/>
</dbReference>
<keyword evidence="3" id="KW-1185">Reference proteome</keyword>
<proteinExistence type="predicted"/>
<dbReference type="InParanoid" id="A0A369J5N4"/>
<dbReference type="Gene3D" id="3.40.50.300">
    <property type="entry name" value="P-loop containing nucleotide triphosphate hydrolases"/>
    <property type="match status" value="1"/>
</dbReference>
<dbReference type="EMBL" id="LUEZ02000113">
    <property type="protein sequence ID" value="RDB17361.1"/>
    <property type="molecule type" value="Genomic_DNA"/>
</dbReference>
<evidence type="ECO:0000313" key="3">
    <source>
        <dbReference type="Proteomes" id="UP000076154"/>
    </source>
</evidence>
<dbReference type="Pfam" id="PF01926">
    <property type="entry name" value="MMR_HSR1"/>
    <property type="match status" value="1"/>
</dbReference>
<feature type="domain" description="G" evidence="1">
    <location>
        <begin position="27"/>
        <end position="93"/>
    </location>
</feature>
<reference evidence="2" key="1">
    <citation type="submission" date="2018-04" db="EMBL/GenBank/DDBJ databases">
        <title>Whole genome sequencing of Hypsizygus marmoreus.</title>
        <authorList>
            <person name="Choi I.-G."/>
            <person name="Min B."/>
            <person name="Kim J.-G."/>
            <person name="Kim S."/>
            <person name="Oh Y.-L."/>
            <person name="Kong W.-S."/>
            <person name="Park H."/>
            <person name="Jeong J."/>
            <person name="Song E.-S."/>
        </authorList>
    </citation>
    <scope>NUCLEOTIDE SEQUENCE [LARGE SCALE GENOMIC DNA]</scope>
    <source>
        <strain evidence="2">51987-8</strain>
    </source>
</reference>
<organism evidence="2 3">
    <name type="scientific">Hypsizygus marmoreus</name>
    <name type="common">White beech mushroom</name>
    <name type="synonym">Agaricus marmoreus</name>
    <dbReference type="NCBI Taxonomy" id="39966"/>
    <lineage>
        <taxon>Eukaryota</taxon>
        <taxon>Fungi</taxon>
        <taxon>Dikarya</taxon>
        <taxon>Basidiomycota</taxon>
        <taxon>Agaricomycotina</taxon>
        <taxon>Agaricomycetes</taxon>
        <taxon>Agaricomycetidae</taxon>
        <taxon>Agaricales</taxon>
        <taxon>Tricholomatineae</taxon>
        <taxon>Lyophyllaceae</taxon>
        <taxon>Hypsizygus</taxon>
    </lineage>
</organism>
<dbReference type="GO" id="GO:0005525">
    <property type="term" value="F:GTP binding"/>
    <property type="evidence" value="ECO:0007669"/>
    <property type="project" value="InterPro"/>
</dbReference>
<dbReference type="AlphaFoldDB" id="A0A369J5N4"/>
<comment type="caution">
    <text evidence="2">The sequence shown here is derived from an EMBL/GenBank/DDBJ whole genome shotgun (WGS) entry which is preliminary data.</text>
</comment>
<protein>
    <submittedName>
        <fullName evidence="2">GTPase Era</fullName>
    </submittedName>
</protein>
<dbReference type="Proteomes" id="UP000076154">
    <property type="component" value="Unassembled WGS sequence"/>
</dbReference>
<accession>A0A369J5N4</accession>
<dbReference type="InterPro" id="IPR027417">
    <property type="entry name" value="P-loop_NTPase"/>
</dbReference>
<dbReference type="SUPFAM" id="SSF52540">
    <property type="entry name" value="P-loop containing nucleoside triphosphate hydrolases"/>
    <property type="match status" value="1"/>
</dbReference>
<gene>
    <name evidence="2" type="primary">era_0</name>
    <name evidence="2" type="ORF">Hypma_001815</name>
</gene>
<dbReference type="PROSITE" id="PS00675">
    <property type="entry name" value="SIGMA54_INTERACT_1"/>
    <property type="match status" value="1"/>
</dbReference>
<dbReference type="InterPro" id="IPR025662">
    <property type="entry name" value="Sigma_54_int_dom_ATP-bd_1"/>
</dbReference>